<organism evidence="7 8">
    <name type="scientific">Naegleria fowleri</name>
    <name type="common">Brain eating amoeba</name>
    <dbReference type="NCBI Taxonomy" id="5763"/>
    <lineage>
        <taxon>Eukaryota</taxon>
        <taxon>Discoba</taxon>
        <taxon>Heterolobosea</taxon>
        <taxon>Tetramitia</taxon>
        <taxon>Eutetramitia</taxon>
        <taxon>Vahlkampfiidae</taxon>
        <taxon>Naegleria</taxon>
    </lineage>
</organism>
<dbReference type="GO" id="GO:0071555">
    <property type="term" value="P:cell wall organization"/>
    <property type="evidence" value="ECO:0007669"/>
    <property type="project" value="UniProtKB-KW"/>
</dbReference>
<dbReference type="InterPro" id="IPR005490">
    <property type="entry name" value="LD_TPept_cat_dom"/>
</dbReference>
<comment type="caution">
    <text evidence="7">The sequence shown here is derived from an EMBL/GenBank/DDBJ whole genome shotgun (WGS) entry which is preliminary data.</text>
</comment>
<keyword evidence="3" id="KW-0133">Cell shape</keyword>
<dbReference type="GO" id="GO:0008360">
    <property type="term" value="P:regulation of cell shape"/>
    <property type="evidence" value="ECO:0007669"/>
    <property type="project" value="UniProtKB-KW"/>
</dbReference>
<evidence type="ECO:0000256" key="1">
    <source>
        <dbReference type="ARBA" id="ARBA00004752"/>
    </source>
</evidence>
<evidence type="ECO:0000313" key="7">
    <source>
        <dbReference type="EMBL" id="KAF0982875.1"/>
    </source>
</evidence>
<protein>
    <recommendedName>
        <fullName evidence="6">L,D-TPase catalytic domain-containing protein</fullName>
    </recommendedName>
</protein>
<dbReference type="Proteomes" id="UP000444721">
    <property type="component" value="Unassembled WGS sequence"/>
</dbReference>
<gene>
    <name evidence="7" type="ORF">FDP41_010854</name>
</gene>
<feature type="domain" description="L,D-TPase catalytic" evidence="6">
    <location>
        <begin position="199"/>
        <end position="294"/>
    </location>
</feature>
<evidence type="ECO:0000256" key="4">
    <source>
        <dbReference type="ARBA" id="ARBA00022984"/>
    </source>
</evidence>
<proteinExistence type="predicted"/>
<dbReference type="VEuPathDB" id="AmoebaDB:FDP41_010854"/>
<reference evidence="7 8" key="1">
    <citation type="journal article" date="2019" name="Sci. Rep.">
        <title>Nanopore sequencing improves the draft genome of the human pathogenic amoeba Naegleria fowleri.</title>
        <authorList>
            <person name="Liechti N."/>
            <person name="Schurch N."/>
            <person name="Bruggmann R."/>
            <person name="Wittwer M."/>
        </authorList>
    </citation>
    <scope>NUCLEOTIDE SEQUENCE [LARGE SCALE GENOMIC DNA]</scope>
    <source>
        <strain evidence="7 8">ATCC 30894</strain>
    </source>
</reference>
<dbReference type="GeneID" id="68118069"/>
<dbReference type="EMBL" id="VFQX01000007">
    <property type="protein sequence ID" value="KAF0982875.1"/>
    <property type="molecule type" value="Genomic_DNA"/>
</dbReference>
<accession>A0A6A5CC02</accession>
<dbReference type="VEuPathDB" id="AmoebaDB:NfTy_015220"/>
<evidence type="ECO:0000256" key="2">
    <source>
        <dbReference type="ARBA" id="ARBA00022679"/>
    </source>
</evidence>
<keyword evidence="8" id="KW-1185">Reference proteome</keyword>
<dbReference type="RefSeq" id="XP_044567588.1">
    <property type="nucleotide sequence ID" value="XM_044701197.1"/>
</dbReference>
<sequence>MMQRLSFVLLVVLGLIQLLLLTTTTTTTLAMTTMKIRSSSSSPTFPIYPFIRPLTLSDKGNDVFLLQLFLQRDSYCQSRYGHATEGFMSGIFSNQTLDCLIQFMASHHLFPLKPELTPETAMELLSLYSYDGYRDEYVKFNSKMNQNGGGKWMNSTLQLPSPYKYYVHVPVYANRSIETTCSLFDKNGNKRHFFTCRTHGQQTFNEFTSDGNTPTGLYTFDLNTPEDDPKEYGPYDVNRAVYGLKGNAFYIYPKIRSGILLHTGEWPSYNPMPNSHGCIHAKPQDIERIAHILKNDLGVVAHQNLFGKYPYPFQQQGLLSVVQYKDDDGKW</sequence>
<dbReference type="Gene3D" id="2.40.440.10">
    <property type="entry name" value="L,D-transpeptidase catalytic domain-like"/>
    <property type="match status" value="1"/>
</dbReference>
<dbReference type="CDD" id="cd16913">
    <property type="entry name" value="YkuD_like"/>
    <property type="match status" value="1"/>
</dbReference>
<evidence type="ECO:0000313" key="8">
    <source>
        <dbReference type="Proteomes" id="UP000444721"/>
    </source>
</evidence>
<evidence type="ECO:0000259" key="6">
    <source>
        <dbReference type="Pfam" id="PF03734"/>
    </source>
</evidence>
<comment type="pathway">
    <text evidence="1">Cell wall biogenesis; peptidoglycan biosynthesis.</text>
</comment>
<dbReference type="InterPro" id="IPR038063">
    <property type="entry name" value="Transpep_catalytic_dom"/>
</dbReference>
<dbReference type="SUPFAM" id="SSF141523">
    <property type="entry name" value="L,D-transpeptidase catalytic domain-like"/>
    <property type="match status" value="1"/>
</dbReference>
<dbReference type="OrthoDB" id="14788at2759"/>
<keyword evidence="4" id="KW-0573">Peptidoglycan synthesis</keyword>
<keyword evidence="5" id="KW-0961">Cell wall biogenesis/degradation</keyword>
<keyword evidence="2" id="KW-0808">Transferase</keyword>
<evidence type="ECO:0000256" key="3">
    <source>
        <dbReference type="ARBA" id="ARBA00022960"/>
    </source>
</evidence>
<evidence type="ECO:0000256" key="5">
    <source>
        <dbReference type="ARBA" id="ARBA00023316"/>
    </source>
</evidence>
<dbReference type="Pfam" id="PF03734">
    <property type="entry name" value="YkuD"/>
    <property type="match status" value="1"/>
</dbReference>
<dbReference type="AlphaFoldDB" id="A0A6A5CC02"/>
<dbReference type="VEuPathDB" id="AmoebaDB:NF0025030"/>
<dbReference type="UniPathway" id="UPA00219"/>
<dbReference type="GO" id="GO:0016740">
    <property type="term" value="F:transferase activity"/>
    <property type="evidence" value="ECO:0007669"/>
    <property type="project" value="UniProtKB-KW"/>
</dbReference>
<name>A0A6A5CC02_NAEFO</name>